<dbReference type="EMBL" id="JAGGMS010000001">
    <property type="protein sequence ID" value="MBP2185464.1"/>
    <property type="molecule type" value="Genomic_DNA"/>
</dbReference>
<sequence length="76" mass="8120">MAPERRARSKFSSLSKVVSTMTSAILVGGRFSAFHSWGDDGFAGSSPTTSVLDPFGNVLGVTYNPHYLDVLAQVRA</sequence>
<comment type="caution">
    <text evidence="1">The sequence shown here is derived from an EMBL/GenBank/DDBJ whole genome shotgun (WGS) entry which is preliminary data.</text>
</comment>
<evidence type="ECO:0000313" key="1">
    <source>
        <dbReference type="EMBL" id="MBP2185464.1"/>
    </source>
</evidence>
<proteinExistence type="predicted"/>
<evidence type="ECO:0000313" key="2">
    <source>
        <dbReference type="Proteomes" id="UP000741013"/>
    </source>
</evidence>
<dbReference type="Proteomes" id="UP000741013">
    <property type="component" value="Unassembled WGS sequence"/>
</dbReference>
<keyword evidence="2" id="KW-1185">Reference proteome</keyword>
<organism evidence="1 2">
    <name type="scientific">Amycolatopsis magusensis</name>
    <dbReference type="NCBI Taxonomy" id="882444"/>
    <lineage>
        <taxon>Bacteria</taxon>
        <taxon>Bacillati</taxon>
        <taxon>Actinomycetota</taxon>
        <taxon>Actinomycetes</taxon>
        <taxon>Pseudonocardiales</taxon>
        <taxon>Pseudonocardiaceae</taxon>
        <taxon>Amycolatopsis</taxon>
    </lineage>
</organism>
<reference evidence="1 2" key="1">
    <citation type="submission" date="2021-03" db="EMBL/GenBank/DDBJ databases">
        <title>Sequencing the genomes of 1000 actinobacteria strains.</title>
        <authorList>
            <person name="Klenk H.-P."/>
        </authorList>
    </citation>
    <scope>NUCLEOTIDE SEQUENCE [LARGE SCALE GENOMIC DNA]</scope>
    <source>
        <strain evidence="1 2">DSM 45510</strain>
    </source>
</reference>
<accession>A0ABS4Q1B0</accession>
<name>A0ABS4Q1B0_9PSEU</name>
<gene>
    <name evidence="1" type="ORF">JOM49_006990</name>
</gene>
<protein>
    <submittedName>
        <fullName evidence="1">Uncharacterized protein</fullName>
    </submittedName>
</protein>
<dbReference type="RefSeq" id="WP_209668350.1">
    <property type="nucleotide sequence ID" value="NZ_JAGGMS010000001.1"/>
</dbReference>